<proteinExistence type="predicted"/>
<dbReference type="Proteomes" id="UP000504606">
    <property type="component" value="Unplaced"/>
</dbReference>
<accession>A0A9C6X904</accession>
<evidence type="ECO:0000313" key="2">
    <source>
        <dbReference type="RefSeq" id="XP_052131257.1"/>
    </source>
</evidence>
<evidence type="ECO:0000313" key="1">
    <source>
        <dbReference type="Proteomes" id="UP000504606"/>
    </source>
</evidence>
<dbReference type="RefSeq" id="XP_052131257.1">
    <property type="nucleotide sequence ID" value="XM_052275297.1"/>
</dbReference>
<dbReference type="AlphaFoldDB" id="A0A9C6X904"/>
<reference evidence="2" key="1">
    <citation type="journal article" date="2018" name="Proc. Natl. Acad. Sci. U.S.A.">
        <title>Phylogenomics and the evolution of hemipteroid insects.</title>
        <authorList>
            <person name="Johnson K.P."/>
            <person name="Dietrich C.H."/>
            <person name="Friedrich F."/>
            <person name="Beutel R.G."/>
            <person name="Wipfler B."/>
            <person name="Peters R.S."/>
            <person name="Allen J.M."/>
            <person name="Petersen M."/>
            <person name="Donath A."/>
            <person name="Walden K.K."/>
            <person name="Kozlov A.M."/>
            <person name="Podsiadlowski L."/>
            <person name="Mayer C."/>
            <person name="Meusemann K."/>
            <person name="Vasilikopoulos A."/>
            <person name="Waterhouse R.M."/>
            <person name="Cameron S.L."/>
            <person name="Weirauch C."/>
            <person name="Swanson D.R."/>
            <person name="Percy D.M."/>
            <person name="Hardy N.B."/>
            <person name="Terry I."/>
            <person name="Liu S."/>
            <person name="Zhou X."/>
            <person name="Misof B."/>
            <person name="Robertson H.M."/>
            <person name="Yoshizawa K."/>
        </authorList>
    </citation>
    <scope>NUCLEOTIDE SEQUENCE</scope>
    <source>
        <tissue evidence="2">Whole organism</tissue>
    </source>
</reference>
<dbReference type="KEGG" id="foc:127751568"/>
<organism evidence="1 2">
    <name type="scientific">Frankliniella occidentalis</name>
    <name type="common">Western flower thrips</name>
    <name type="synonym">Euthrips occidentalis</name>
    <dbReference type="NCBI Taxonomy" id="133901"/>
    <lineage>
        <taxon>Eukaryota</taxon>
        <taxon>Metazoa</taxon>
        <taxon>Ecdysozoa</taxon>
        <taxon>Arthropoda</taxon>
        <taxon>Hexapoda</taxon>
        <taxon>Insecta</taxon>
        <taxon>Pterygota</taxon>
        <taxon>Neoptera</taxon>
        <taxon>Paraneoptera</taxon>
        <taxon>Thysanoptera</taxon>
        <taxon>Terebrantia</taxon>
        <taxon>Thripoidea</taxon>
        <taxon>Thripidae</taxon>
        <taxon>Frankliniella</taxon>
    </lineage>
</organism>
<gene>
    <name evidence="2" type="primary">LOC127751568</name>
</gene>
<name>A0A9C6X904_FRAOC</name>
<dbReference type="GeneID" id="127751568"/>
<keyword evidence="1" id="KW-1185">Reference proteome</keyword>
<reference evidence="2" key="2">
    <citation type="submission" date="2025-08" db="UniProtKB">
        <authorList>
            <consortium name="RefSeq"/>
        </authorList>
    </citation>
    <scope>IDENTIFICATION</scope>
    <source>
        <tissue evidence="2">Whole organism</tissue>
    </source>
</reference>
<feature type="non-terminal residue" evidence="2">
    <location>
        <position position="104"/>
    </location>
</feature>
<protein>
    <submittedName>
        <fullName evidence="2">Uncharacterized protein LOC127751568</fullName>
    </submittedName>
</protein>
<sequence length="104" mass="12343">MLNRNKSKTQPPACRCTQDQFPFDFYYLHSVMEWTQPNEFHTPQLSIKDVNQLNFDYVQDSIQDEQDRSLKVRYDLNLINLPNPQLNITPNFQPQLQAIPAFLQ</sequence>